<evidence type="ECO:0000256" key="1">
    <source>
        <dbReference type="SAM" id="SignalP"/>
    </source>
</evidence>
<dbReference type="Proteomes" id="UP000232323">
    <property type="component" value="Unassembled WGS sequence"/>
</dbReference>
<evidence type="ECO:0000313" key="2">
    <source>
        <dbReference type="EMBL" id="GAX81223.1"/>
    </source>
</evidence>
<proteinExistence type="predicted"/>
<name>A0A250XDP9_9CHLO</name>
<dbReference type="EMBL" id="BEGY01000062">
    <property type="protein sequence ID" value="GAX81223.1"/>
    <property type="molecule type" value="Genomic_DNA"/>
</dbReference>
<dbReference type="AlphaFoldDB" id="A0A250XDP9"/>
<keyword evidence="3" id="KW-1185">Reference proteome</keyword>
<protein>
    <submittedName>
        <fullName evidence="2">Uncharacterized protein</fullName>
    </submittedName>
</protein>
<reference evidence="2 3" key="1">
    <citation type="submission" date="2017-08" db="EMBL/GenBank/DDBJ databases">
        <title>Acidophilic green algal genome provides insights into adaptation to an acidic environment.</title>
        <authorList>
            <person name="Hirooka S."/>
            <person name="Hirose Y."/>
            <person name="Kanesaki Y."/>
            <person name="Higuchi S."/>
            <person name="Fujiwara T."/>
            <person name="Onuma R."/>
            <person name="Era A."/>
            <person name="Ohbayashi R."/>
            <person name="Uzuka A."/>
            <person name="Nozaki H."/>
            <person name="Yoshikawa H."/>
            <person name="Miyagishima S.Y."/>
        </authorList>
    </citation>
    <scope>NUCLEOTIDE SEQUENCE [LARGE SCALE GENOMIC DNA]</scope>
    <source>
        <strain evidence="2 3">NIES-2499</strain>
    </source>
</reference>
<keyword evidence="1" id="KW-0732">Signal</keyword>
<gene>
    <name evidence="2" type="ORF">CEUSTIGMA_g8655.t1</name>
</gene>
<sequence length="500" mass="53891">MTRFLLFLRNFYNLLSCLLLTLRLLFLGELADAAVLPASTNSSFAGSNLADNFTVLSALSARRRSLIDVEKWCPHGSEAHLYGCNLLGYVPKDIPEKITTPISMIGGLGGSPGSVSYCELSAGDMVYATQIVVYNDHTAHENLHYVDQITVQWSNGDVSRIGSCSRHGVKEDCENAIQDKSGRHLIDLSGSNVVKSYAMAVDGYYSRNVGQPGQLLGWLLMNIQTPSGPQDQGYVSCCAGDGYSFTSPKSIGSGMVCGITYRSDASVDAFGLVFYNAVTRVNQMITNTPVNATALLNVTQQAAGTCATGAGYNFGTSNVAVGQSSQVTTTYTITNSWATSLKLGAKLSYEQSVIFMSAKAEFSLEVSETQTHQSSWGEAKTIGNTYTTTQTVNQICPTYINACGYAPETPLQPGDCCQWYTTQSYVKADAATWTGVLIITFKAADGSQYNRTIPTSGTASYLAYASNTRSAYLCQRLPSYLSNCNQLPAWTPLMMNCNAN</sequence>
<organism evidence="2 3">
    <name type="scientific">Chlamydomonas eustigma</name>
    <dbReference type="NCBI Taxonomy" id="1157962"/>
    <lineage>
        <taxon>Eukaryota</taxon>
        <taxon>Viridiplantae</taxon>
        <taxon>Chlorophyta</taxon>
        <taxon>core chlorophytes</taxon>
        <taxon>Chlorophyceae</taxon>
        <taxon>CS clade</taxon>
        <taxon>Chlamydomonadales</taxon>
        <taxon>Chlamydomonadaceae</taxon>
        <taxon>Chlamydomonas</taxon>
    </lineage>
</organism>
<evidence type="ECO:0000313" key="3">
    <source>
        <dbReference type="Proteomes" id="UP000232323"/>
    </source>
</evidence>
<feature type="signal peptide" evidence="1">
    <location>
        <begin position="1"/>
        <end position="33"/>
    </location>
</feature>
<comment type="caution">
    <text evidence="2">The sequence shown here is derived from an EMBL/GenBank/DDBJ whole genome shotgun (WGS) entry which is preliminary data.</text>
</comment>
<feature type="chain" id="PRO_5012038378" evidence="1">
    <location>
        <begin position="34"/>
        <end position="500"/>
    </location>
</feature>
<accession>A0A250XDP9</accession>